<evidence type="ECO:0000313" key="1">
    <source>
        <dbReference type="EMBL" id="KZV58547.1"/>
    </source>
</evidence>
<name>A0A2Z7DF38_9LAMI</name>
<proteinExistence type="predicted"/>
<dbReference type="PANTHER" id="PTHR47592:SF27">
    <property type="entry name" value="OS08G0421700 PROTEIN"/>
    <property type="match status" value="1"/>
</dbReference>
<dbReference type="Pfam" id="PF14223">
    <property type="entry name" value="Retrotran_gag_2"/>
    <property type="match status" value="1"/>
</dbReference>
<evidence type="ECO:0000313" key="2">
    <source>
        <dbReference type="Proteomes" id="UP000250235"/>
    </source>
</evidence>
<reference evidence="1 2" key="1">
    <citation type="journal article" date="2015" name="Proc. Natl. Acad. Sci. U.S.A.">
        <title>The resurrection genome of Boea hygrometrica: A blueprint for survival of dehydration.</title>
        <authorList>
            <person name="Xiao L."/>
            <person name="Yang G."/>
            <person name="Zhang L."/>
            <person name="Yang X."/>
            <person name="Zhao S."/>
            <person name="Ji Z."/>
            <person name="Zhou Q."/>
            <person name="Hu M."/>
            <person name="Wang Y."/>
            <person name="Chen M."/>
            <person name="Xu Y."/>
            <person name="Jin H."/>
            <person name="Xiao X."/>
            <person name="Hu G."/>
            <person name="Bao F."/>
            <person name="Hu Y."/>
            <person name="Wan P."/>
            <person name="Li L."/>
            <person name="Deng X."/>
            <person name="Kuang T."/>
            <person name="Xiang C."/>
            <person name="Zhu J.K."/>
            <person name="Oliver M.J."/>
            <person name="He Y."/>
        </authorList>
    </citation>
    <scope>NUCLEOTIDE SEQUENCE [LARGE SCALE GENOMIC DNA]</scope>
    <source>
        <strain evidence="2">cv. XS01</strain>
    </source>
</reference>
<sequence length="326" mass="37596">MSSITFTPLVSAAAHQEKPFKFSGADFKRWQQKMLFYLTTVSLSWFLTEEPPVVTEGDTDTQRTTAVDAWNHNDFLCRNYILNSLDDVLYGVYCSVKTAKELWNSLEKKYKTEDAGVKKFIVGKFLDYKMVDAKTVMSQVQEIQIIIHDLIAEGMEINEPFQVAAIIEKLPQMWRDFKNYLKHKRKELTLEELIVRLRIEEDSRTSDAKTYKKAMEAEAKANLTESSNAQKRKRPKERATTVANQIIWPRTVVFRRRTKVRIAPVRDNRPPSINIGIVGSRSTHSAFCSLLSNFLCTLYFPPHSQKVRKLILFAVITRCCAVLCNL</sequence>
<keyword evidence="2" id="KW-1185">Reference proteome</keyword>
<dbReference type="PANTHER" id="PTHR47592">
    <property type="entry name" value="PBF68 PROTEIN"/>
    <property type="match status" value="1"/>
</dbReference>
<dbReference type="OrthoDB" id="2596766at2759"/>
<gene>
    <name evidence="1" type="ORF">F511_12374</name>
</gene>
<dbReference type="EMBL" id="KQ986745">
    <property type="protein sequence ID" value="KZV58547.1"/>
    <property type="molecule type" value="Genomic_DNA"/>
</dbReference>
<organism evidence="1 2">
    <name type="scientific">Dorcoceras hygrometricum</name>
    <dbReference type="NCBI Taxonomy" id="472368"/>
    <lineage>
        <taxon>Eukaryota</taxon>
        <taxon>Viridiplantae</taxon>
        <taxon>Streptophyta</taxon>
        <taxon>Embryophyta</taxon>
        <taxon>Tracheophyta</taxon>
        <taxon>Spermatophyta</taxon>
        <taxon>Magnoliopsida</taxon>
        <taxon>eudicotyledons</taxon>
        <taxon>Gunneridae</taxon>
        <taxon>Pentapetalae</taxon>
        <taxon>asterids</taxon>
        <taxon>lamiids</taxon>
        <taxon>Lamiales</taxon>
        <taxon>Gesneriaceae</taxon>
        <taxon>Didymocarpoideae</taxon>
        <taxon>Trichosporeae</taxon>
        <taxon>Loxocarpinae</taxon>
        <taxon>Dorcoceras</taxon>
    </lineage>
</organism>
<accession>A0A2Z7DF38</accession>
<dbReference type="Proteomes" id="UP000250235">
    <property type="component" value="Unassembled WGS sequence"/>
</dbReference>
<dbReference type="AlphaFoldDB" id="A0A2Z7DF38"/>
<protein>
    <submittedName>
        <fullName evidence="1">Uncharacterized protein</fullName>
    </submittedName>
</protein>